<dbReference type="Proteomes" id="UP000568751">
    <property type="component" value="Unassembled WGS sequence"/>
</dbReference>
<sequence>MFKLPDSLEETERDKLIELLHENLDLFVTDDNPELGFTRVVEHKILLKPDVVGEKFEKGKF</sequence>
<comment type="caution">
    <text evidence="1">The sequence shown here is derived from an EMBL/GenBank/DDBJ whole genome shotgun (WGS) entry which is preliminary data.</text>
</comment>
<proteinExistence type="predicted"/>
<protein>
    <submittedName>
        <fullName evidence="1">Uncharacterized protein</fullName>
    </submittedName>
</protein>
<evidence type="ECO:0000313" key="1">
    <source>
        <dbReference type="EMBL" id="NYT28747.1"/>
    </source>
</evidence>
<evidence type="ECO:0000313" key="2">
    <source>
        <dbReference type="Proteomes" id="UP000568751"/>
    </source>
</evidence>
<organism evidence="1 2">
    <name type="scientific">Candidatus Thiodubiliella endoseptemdiera</name>
    <dbReference type="NCBI Taxonomy" id="2738886"/>
    <lineage>
        <taxon>Bacteria</taxon>
        <taxon>Pseudomonadati</taxon>
        <taxon>Pseudomonadota</taxon>
        <taxon>Gammaproteobacteria</taxon>
        <taxon>Candidatus Pseudothioglobaceae</taxon>
        <taxon>Candidatus Thiodubiliella</taxon>
    </lineage>
</organism>
<dbReference type="EMBL" id="JACCHT010000022">
    <property type="protein sequence ID" value="NYT28747.1"/>
    <property type="molecule type" value="Genomic_DNA"/>
</dbReference>
<name>A0A853F5U3_9GAMM</name>
<dbReference type="AlphaFoldDB" id="A0A853F5U3"/>
<gene>
    <name evidence="1" type="ORF">H0A76_13390</name>
</gene>
<reference evidence="1 2" key="1">
    <citation type="submission" date="2020-05" db="EMBL/GenBank/DDBJ databases">
        <title>Horizontal transmission and recombination maintain forever young bacterial symbiont genomes.</title>
        <authorList>
            <person name="Russell S.L."/>
            <person name="Pepper-Tunick E."/>
            <person name="Svedberg J."/>
            <person name="Byrne A."/>
            <person name="Ruelas Castillo J."/>
            <person name="Vollmers C."/>
            <person name="Beinart R.A."/>
            <person name="Corbett-Detig R."/>
        </authorList>
    </citation>
    <scope>NUCLEOTIDE SEQUENCE [LARGE SCALE GENOMIC DNA]</scope>
    <source>
        <strain evidence="1">455</strain>
    </source>
</reference>
<accession>A0A853F5U3</accession>